<reference evidence="2 3" key="1">
    <citation type="submission" date="2018-06" db="EMBL/GenBank/DDBJ databases">
        <title>Comparative genomics reveals the genomic features of Rhizophagus irregularis, R. cerebriforme, R. diaphanum and Gigaspora rosea, and their symbiotic lifestyle signature.</title>
        <authorList>
            <person name="Morin E."/>
            <person name="San Clemente H."/>
            <person name="Chen E.C.H."/>
            <person name="De La Providencia I."/>
            <person name="Hainaut M."/>
            <person name="Kuo A."/>
            <person name="Kohler A."/>
            <person name="Murat C."/>
            <person name="Tang N."/>
            <person name="Roy S."/>
            <person name="Loubradou J."/>
            <person name="Henrissat B."/>
            <person name="Grigoriev I.V."/>
            <person name="Corradi N."/>
            <person name="Roux C."/>
            <person name="Martin F.M."/>
        </authorList>
    </citation>
    <scope>NUCLEOTIDE SEQUENCE [LARGE SCALE GENOMIC DNA]</scope>
    <source>
        <strain evidence="2 3">DAOM 227022</strain>
    </source>
</reference>
<accession>A0A397SVC9</accession>
<dbReference type="STRING" id="658196.A0A397SVC9"/>
<dbReference type="SMART" id="SM00184">
    <property type="entry name" value="RING"/>
    <property type="match status" value="1"/>
</dbReference>
<feature type="domain" description="RING-type" evidence="1">
    <location>
        <begin position="496"/>
        <end position="528"/>
    </location>
</feature>
<protein>
    <recommendedName>
        <fullName evidence="1">RING-type domain-containing protein</fullName>
    </recommendedName>
</protein>
<dbReference type="Proteomes" id="UP000265703">
    <property type="component" value="Unassembled WGS sequence"/>
</dbReference>
<dbReference type="EMBL" id="QKYT01000199">
    <property type="protein sequence ID" value="RIA89948.1"/>
    <property type="molecule type" value="Genomic_DNA"/>
</dbReference>
<sequence>MCYLLAGFNNKFINGVKKDIQLANLHQQTVKDYIVDNKNYLFILNIDDYHNIHTVRQPDTTTTSNALHFITILMKSSSQVPTVPFNNTTNQLIQNPKGIDSRNIIFQLNLQYMKYLSVTYQKRKKSFTNLFGLHESHEERTERLLVHSYDIRIAERKNDRNLKNTKLIDLLEGNLHSTKDYLSVIQLIIDIPELHTYLEKNILIAPMDYPGQKNVRRAVVHRMINGERSDIPPQILNIVPLIGPLHVSLNSQETVFLVNYDFFEKMMLLVKEPIQNHFNNCKDPEARMFIDLLDNIIPLVLDFYPIIFRGGCWETYKEAMLRIWTIFYRYRRKNYNKLPLAFLSDVFYWQDIKHPIVKTFKTSLHIFNDYYVENFHSSIRHQTNSFNTAQQIIHQAKVIDQTRGKNSFTEVFSNNHNIIYTEKQLEFLEKKTAIFLLDLFQNVWNNRGHTTKKKVKKYWQYNLPTLGKIVDEKVLPIGWNSSCPPKLDRLCDWDKCALSSEAPGSILSCGHGFHVECFNQANEKCPYCYKYLCNGIKDNCMTFQNMLNKKFDDDKESSEDLEDQVNLQDDNNDEIVSADEDINRKLEEALESFNLCR</sequence>
<evidence type="ECO:0000313" key="2">
    <source>
        <dbReference type="EMBL" id="RIA89948.1"/>
    </source>
</evidence>
<dbReference type="InterPro" id="IPR001841">
    <property type="entry name" value="Znf_RING"/>
</dbReference>
<dbReference type="AlphaFoldDB" id="A0A397SVC9"/>
<name>A0A397SVC9_9GLOM</name>
<gene>
    <name evidence="2" type="ORF">C1645_824086</name>
</gene>
<comment type="caution">
    <text evidence="2">The sequence shown here is derived from an EMBL/GenBank/DDBJ whole genome shotgun (WGS) entry which is preliminary data.</text>
</comment>
<dbReference type="CDD" id="cd16448">
    <property type="entry name" value="RING-H2"/>
    <property type="match status" value="1"/>
</dbReference>
<proteinExistence type="predicted"/>
<keyword evidence="3" id="KW-1185">Reference proteome</keyword>
<organism evidence="2 3">
    <name type="scientific">Glomus cerebriforme</name>
    <dbReference type="NCBI Taxonomy" id="658196"/>
    <lineage>
        <taxon>Eukaryota</taxon>
        <taxon>Fungi</taxon>
        <taxon>Fungi incertae sedis</taxon>
        <taxon>Mucoromycota</taxon>
        <taxon>Glomeromycotina</taxon>
        <taxon>Glomeromycetes</taxon>
        <taxon>Glomerales</taxon>
        <taxon>Glomeraceae</taxon>
        <taxon>Glomus</taxon>
    </lineage>
</organism>
<evidence type="ECO:0000259" key="1">
    <source>
        <dbReference type="SMART" id="SM00184"/>
    </source>
</evidence>
<evidence type="ECO:0000313" key="3">
    <source>
        <dbReference type="Proteomes" id="UP000265703"/>
    </source>
</evidence>
<dbReference type="OrthoDB" id="2415166at2759"/>